<name>A0AAE0B9D2_9ROSI</name>
<dbReference type="Pfam" id="PF08246">
    <property type="entry name" value="Inhibitor_I29"/>
    <property type="match status" value="1"/>
</dbReference>
<reference evidence="3" key="1">
    <citation type="journal article" date="2023" name="Plant J.">
        <title>Genome sequences and population genomics provide insights into the demographic history, inbreeding, and mutation load of two 'living fossil' tree species of Dipteronia.</title>
        <authorList>
            <person name="Feng Y."/>
            <person name="Comes H.P."/>
            <person name="Chen J."/>
            <person name="Zhu S."/>
            <person name="Lu R."/>
            <person name="Zhang X."/>
            <person name="Li P."/>
            <person name="Qiu J."/>
            <person name="Olsen K.M."/>
            <person name="Qiu Y."/>
        </authorList>
    </citation>
    <scope>NUCLEOTIDE SEQUENCE</scope>
    <source>
        <strain evidence="3">NBL</strain>
    </source>
</reference>
<feature type="domain" description="Cathepsin propeptide inhibitor" evidence="2">
    <location>
        <begin position="30"/>
        <end position="87"/>
    </location>
</feature>
<comment type="caution">
    <text evidence="3">The sequence shown here is derived from an EMBL/GenBank/DDBJ whole genome shotgun (WGS) entry which is preliminary data.</text>
</comment>
<protein>
    <recommendedName>
        <fullName evidence="2">Cathepsin propeptide inhibitor domain-containing protein</fullName>
    </recommendedName>
</protein>
<proteinExistence type="predicted"/>
<dbReference type="AlphaFoldDB" id="A0AAE0B9D2"/>
<dbReference type="SUPFAM" id="SSF54001">
    <property type="entry name" value="Cysteine proteinases"/>
    <property type="match status" value="1"/>
</dbReference>
<keyword evidence="1" id="KW-0732">Signal</keyword>
<dbReference type="Gene3D" id="3.90.70.10">
    <property type="entry name" value="Cysteine proteinases"/>
    <property type="match status" value="1"/>
</dbReference>
<dbReference type="GO" id="GO:0008234">
    <property type="term" value="F:cysteine-type peptidase activity"/>
    <property type="evidence" value="ECO:0007669"/>
    <property type="project" value="InterPro"/>
</dbReference>
<sequence>MNAIGFLLLLLLTLVLLPLHSCSSSVIQLFEAWCNKHGKTYTSEEEKQQRLEISEDNYAFVKKHNELGNSSYSLSLNAFADLTHHEFKASHLSLAAAPTTSARRNVGDPGEVLRDIPASKDWRKEEAVTYVKDQGYCGSSKWYIYEEMKRRYVTIDGYTDVPANNETLLLQVVAAQPVSAGDIHRSMFKTFGSCCVNCRMIRRYMTIDGYTDVPANNETLLLQAIAAQPHAGNVTTEYNKRGSSSKFGYMGIFMGVNNTYKENDLYLKASTDTVTCHEQNLPLSSMIFNT</sequence>
<evidence type="ECO:0000313" key="3">
    <source>
        <dbReference type="EMBL" id="KAK3231695.1"/>
    </source>
</evidence>
<evidence type="ECO:0000313" key="4">
    <source>
        <dbReference type="Proteomes" id="UP001281410"/>
    </source>
</evidence>
<dbReference type="InterPro" id="IPR038765">
    <property type="entry name" value="Papain-like_cys_pep_sf"/>
</dbReference>
<evidence type="ECO:0000259" key="2">
    <source>
        <dbReference type="SMART" id="SM00848"/>
    </source>
</evidence>
<feature type="chain" id="PRO_5042030093" description="Cathepsin propeptide inhibitor domain-containing protein" evidence="1">
    <location>
        <begin position="25"/>
        <end position="290"/>
    </location>
</feature>
<organism evidence="3 4">
    <name type="scientific">Dipteronia sinensis</name>
    <dbReference type="NCBI Taxonomy" id="43782"/>
    <lineage>
        <taxon>Eukaryota</taxon>
        <taxon>Viridiplantae</taxon>
        <taxon>Streptophyta</taxon>
        <taxon>Embryophyta</taxon>
        <taxon>Tracheophyta</taxon>
        <taxon>Spermatophyta</taxon>
        <taxon>Magnoliopsida</taxon>
        <taxon>eudicotyledons</taxon>
        <taxon>Gunneridae</taxon>
        <taxon>Pentapetalae</taxon>
        <taxon>rosids</taxon>
        <taxon>malvids</taxon>
        <taxon>Sapindales</taxon>
        <taxon>Sapindaceae</taxon>
        <taxon>Hippocastanoideae</taxon>
        <taxon>Acereae</taxon>
        <taxon>Dipteronia</taxon>
    </lineage>
</organism>
<dbReference type="InterPro" id="IPR013128">
    <property type="entry name" value="Peptidase_C1A"/>
</dbReference>
<evidence type="ECO:0000256" key="1">
    <source>
        <dbReference type="SAM" id="SignalP"/>
    </source>
</evidence>
<dbReference type="PANTHER" id="PTHR12411">
    <property type="entry name" value="CYSTEINE PROTEASE FAMILY C1-RELATED"/>
    <property type="match status" value="1"/>
</dbReference>
<gene>
    <name evidence="3" type="ORF">Dsin_003576</name>
</gene>
<feature type="signal peptide" evidence="1">
    <location>
        <begin position="1"/>
        <end position="24"/>
    </location>
</feature>
<keyword evidence="4" id="KW-1185">Reference proteome</keyword>
<dbReference type="EMBL" id="JANJYJ010000001">
    <property type="protein sequence ID" value="KAK3231695.1"/>
    <property type="molecule type" value="Genomic_DNA"/>
</dbReference>
<dbReference type="SMART" id="SM00848">
    <property type="entry name" value="Inhibitor_I29"/>
    <property type="match status" value="1"/>
</dbReference>
<dbReference type="InterPro" id="IPR013201">
    <property type="entry name" value="Prot_inhib_I29"/>
</dbReference>
<accession>A0AAE0B9D2</accession>
<dbReference type="Proteomes" id="UP001281410">
    <property type="component" value="Unassembled WGS sequence"/>
</dbReference>